<dbReference type="EMBL" id="JAUESC010000381">
    <property type="protein sequence ID" value="KAK0591232.1"/>
    <property type="molecule type" value="Genomic_DNA"/>
</dbReference>
<reference evidence="2" key="2">
    <citation type="submission" date="2023-06" db="EMBL/GenBank/DDBJ databases">
        <authorList>
            <person name="Swenson N.G."/>
            <person name="Wegrzyn J.L."/>
            <person name="Mcevoy S.L."/>
        </authorList>
    </citation>
    <scope>NUCLEOTIDE SEQUENCE</scope>
    <source>
        <strain evidence="2">NS2018</strain>
        <tissue evidence="2">Leaf</tissue>
    </source>
</reference>
<dbReference type="InterPro" id="IPR054722">
    <property type="entry name" value="PolX-like_BBD"/>
</dbReference>
<accession>A0AA39SB92</accession>
<comment type="caution">
    <text evidence="2">The sequence shown here is derived from an EMBL/GenBank/DDBJ whole genome shotgun (WGS) entry which is preliminary data.</text>
</comment>
<feature type="domain" description="Retrovirus-related Pol polyprotein from transposon TNT 1-94-like beta-barrel" evidence="1">
    <location>
        <begin position="167"/>
        <end position="207"/>
    </location>
</feature>
<name>A0AA39SB92_ACESA</name>
<sequence length="225" mass="25294">MDLNMKSVESNNNCAPKRFSGQNFKRWQARMKFWLTTLGLFSVIDAPSIPDSEEEPGRTHALKVPKKQDYLCHGKICSRLEDNLFDIYYQIPSAHDIWYALEKKYSTEDAGLEKYHVDKECYQRKGKKGKSIEGQVHVTIGGDSTALGGGYVSYFPEVNMVYQSNEWWIDSGANVHVCANRSAFVSYQESDGRVTKGDASVAQVCGQVEEGMDVAAVEMLIVDVQ</sequence>
<dbReference type="Pfam" id="PF14223">
    <property type="entry name" value="Retrotran_gag_2"/>
    <property type="match status" value="1"/>
</dbReference>
<evidence type="ECO:0000313" key="3">
    <source>
        <dbReference type="Proteomes" id="UP001168877"/>
    </source>
</evidence>
<gene>
    <name evidence="2" type="ORF">LWI29_037314</name>
</gene>
<protein>
    <recommendedName>
        <fullName evidence="1">Retrovirus-related Pol polyprotein from transposon TNT 1-94-like beta-barrel domain-containing protein</fullName>
    </recommendedName>
</protein>
<evidence type="ECO:0000313" key="2">
    <source>
        <dbReference type="EMBL" id="KAK0591232.1"/>
    </source>
</evidence>
<dbReference type="PANTHER" id="PTHR47592">
    <property type="entry name" value="PBF68 PROTEIN"/>
    <property type="match status" value="1"/>
</dbReference>
<dbReference type="Proteomes" id="UP001168877">
    <property type="component" value="Unassembled WGS sequence"/>
</dbReference>
<dbReference type="PANTHER" id="PTHR47592:SF27">
    <property type="entry name" value="OS08G0421700 PROTEIN"/>
    <property type="match status" value="1"/>
</dbReference>
<evidence type="ECO:0000259" key="1">
    <source>
        <dbReference type="Pfam" id="PF22936"/>
    </source>
</evidence>
<dbReference type="AlphaFoldDB" id="A0AA39SB92"/>
<organism evidence="2 3">
    <name type="scientific">Acer saccharum</name>
    <name type="common">Sugar maple</name>
    <dbReference type="NCBI Taxonomy" id="4024"/>
    <lineage>
        <taxon>Eukaryota</taxon>
        <taxon>Viridiplantae</taxon>
        <taxon>Streptophyta</taxon>
        <taxon>Embryophyta</taxon>
        <taxon>Tracheophyta</taxon>
        <taxon>Spermatophyta</taxon>
        <taxon>Magnoliopsida</taxon>
        <taxon>eudicotyledons</taxon>
        <taxon>Gunneridae</taxon>
        <taxon>Pentapetalae</taxon>
        <taxon>rosids</taxon>
        <taxon>malvids</taxon>
        <taxon>Sapindales</taxon>
        <taxon>Sapindaceae</taxon>
        <taxon>Hippocastanoideae</taxon>
        <taxon>Acereae</taxon>
        <taxon>Acer</taxon>
    </lineage>
</organism>
<reference evidence="2" key="1">
    <citation type="journal article" date="2022" name="Plant J.">
        <title>Strategies of tolerance reflected in two North American maple genomes.</title>
        <authorList>
            <person name="McEvoy S.L."/>
            <person name="Sezen U.U."/>
            <person name="Trouern-Trend A."/>
            <person name="McMahon S.M."/>
            <person name="Schaberg P.G."/>
            <person name="Yang J."/>
            <person name="Wegrzyn J.L."/>
            <person name="Swenson N.G."/>
        </authorList>
    </citation>
    <scope>NUCLEOTIDE SEQUENCE</scope>
    <source>
        <strain evidence="2">NS2018</strain>
    </source>
</reference>
<proteinExistence type="predicted"/>
<dbReference type="Pfam" id="PF22936">
    <property type="entry name" value="Pol_BBD"/>
    <property type="match status" value="1"/>
</dbReference>
<keyword evidence="3" id="KW-1185">Reference proteome</keyword>